<organism evidence="2 3">
    <name type="scientific">Cetraspora pellucida</name>
    <dbReference type="NCBI Taxonomy" id="1433469"/>
    <lineage>
        <taxon>Eukaryota</taxon>
        <taxon>Fungi</taxon>
        <taxon>Fungi incertae sedis</taxon>
        <taxon>Mucoromycota</taxon>
        <taxon>Glomeromycotina</taxon>
        <taxon>Glomeromycetes</taxon>
        <taxon>Diversisporales</taxon>
        <taxon>Gigasporaceae</taxon>
        <taxon>Cetraspora</taxon>
    </lineage>
</organism>
<keyword evidence="3" id="KW-1185">Reference proteome</keyword>
<feature type="transmembrane region" description="Helical" evidence="1">
    <location>
        <begin position="182"/>
        <end position="202"/>
    </location>
</feature>
<accession>A0A9N9KB69</accession>
<dbReference type="OrthoDB" id="2444835at2759"/>
<feature type="transmembrane region" description="Helical" evidence="1">
    <location>
        <begin position="147"/>
        <end position="170"/>
    </location>
</feature>
<evidence type="ECO:0000256" key="1">
    <source>
        <dbReference type="SAM" id="Phobius"/>
    </source>
</evidence>
<reference evidence="2" key="1">
    <citation type="submission" date="2021-06" db="EMBL/GenBank/DDBJ databases">
        <authorList>
            <person name="Kallberg Y."/>
            <person name="Tangrot J."/>
            <person name="Rosling A."/>
        </authorList>
    </citation>
    <scope>NUCLEOTIDE SEQUENCE</scope>
    <source>
        <strain evidence="2">FL966</strain>
    </source>
</reference>
<feature type="transmembrane region" description="Helical" evidence="1">
    <location>
        <begin position="35"/>
        <end position="56"/>
    </location>
</feature>
<dbReference type="Proteomes" id="UP000789759">
    <property type="component" value="Unassembled WGS sequence"/>
</dbReference>
<feature type="non-terminal residue" evidence="2">
    <location>
        <position position="258"/>
    </location>
</feature>
<keyword evidence="1" id="KW-0812">Transmembrane</keyword>
<keyword evidence="1" id="KW-0472">Membrane</keyword>
<sequence length="258" mass="29460">MSNHIAKLQEKKYHILRLKDEYENILRNLNNRSTLLGVHISGAILTIIIGSIILWAEKNKLIGKLGSITTSSIAGLSGIITFIFSIGKTFINNTKENNQNKAIRENEFKPRDLSIPDELLKDLPDGPILEFIKFLNYLNDQIIKEKVVGLSFMILASAYMIGIAFVSVITNIDSPKIDFDTRISQLALSVIVIGLIWFFYTIGRKITENIRIEFLWLRKEYKNTIELLLCGLYIKDEPREPRDSFGRVMRPPPTYSSP</sequence>
<evidence type="ECO:0000313" key="3">
    <source>
        <dbReference type="Proteomes" id="UP000789759"/>
    </source>
</evidence>
<protein>
    <submittedName>
        <fullName evidence="2">643_t:CDS:1</fullName>
    </submittedName>
</protein>
<comment type="caution">
    <text evidence="2">The sequence shown here is derived from an EMBL/GenBank/DDBJ whole genome shotgun (WGS) entry which is preliminary data.</text>
</comment>
<proteinExistence type="predicted"/>
<evidence type="ECO:0000313" key="2">
    <source>
        <dbReference type="EMBL" id="CAG8816466.1"/>
    </source>
</evidence>
<feature type="transmembrane region" description="Helical" evidence="1">
    <location>
        <begin position="68"/>
        <end position="91"/>
    </location>
</feature>
<feature type="non-terminal residue" evidence="2">
    <location>
        <position position="1"/>
    </location>
</feature>
<dbReference type="EMBL" id="CAJVQA010044312">
    <property type="protein sequence ID" value="CAG8816466.1"/>
    <property type="molecule type" value="Genomic_DNA"/>
</dbReference>
<keyword evidence="1" id="KW-1133">Transmembrane helix</keyword>
<name>A0A9N9KB69_9GLOM</name>
<gene>
    <name evidence="2" type="ORF">CPELLU_LOCUS19244</name>
</gene>
<dbReference type="AlphaFoldDB" id="A0A9N9KB69"/>